<evidence type="ECO:0000313" key="3">
    <source>
        <dbReference type="Proteomes" id="UP000299102"/>
    </source>
</evidence>
<dbReference type="EMBL" id="BGZK01000108">
    <property type="protein sequence ID" value="GBP19470.1"/>
    <property type="molecule type" value="Genomic_DNA"/>
</dbReference>
<proteinExistence type="predicted"/>
<evidence type="ECO:0000313" key="2">
    <source>
        <dbReference type="EMBL" id="GBP19470.1"/>
    </source>
</evidence>
<accession>A0A4C1TZQ7</accession>
<feature type="region of interest" description="Disordered" evidence="1">
    <location>
        <begin position="33"/>
        <end position="52"/>
    </location>
</feature>
<gene>
    <name evidence="2" type="ORF">EVAR_15820_1</name>
</gene>
<sequence>MQRKGSEMDLRCERCWPQLGFSKLIRPRLIKNKRSGGACEGSTAEGPTRSPINLAPLSVRTSVCRNRLVPERINETGATLAEFEIYTRIDRRRSPPRGCRLEISIL</sequence>
<evidence type="ECO:0000256" key="1">
    <source>
        <dbReference type="SAM" id="MobiDB-lite"/>
    </source>
</evidence>
<comment type="caution">
    <text evidence="2">The sequence shown here is derived from an EMBL/GenBank/DDBJ whole genome shotgun (WGS) entry which is preliminary data.</text>
</comment>
<organism evidence="2 3">
    <name type="scientific">Eumeta variegata</name>
    <name type="common">Bagworm moth</name>
    <name type="synonym">Eumeta japonica</name>
    <dbReference type="NCBI Taxonomy" id="151549"/>
    <lineage>
        <taxon>Eukaryota</taxon>
        <taxon>Metazoa</taxon>
        <taxon>Ecdysozoa</taxon>
        <taxon>Arthropoda</taxon>
        <taxon>Hexapoda</taxon>
        <taxon>Insecta</taxon>
        <taxon>Pterygota</taxon>
        <taxon>Neoptera</taxon>
        <taxon>Endopterygota</taxon>
        <taxon>Lepidoptera</taxon>
        <taxon>Glossata</taxon>
        <taxon>Ditrysia</taxon>
        <taxon>Tineoidea</taxon>
        <taxon>Psychidae</taxon>
        <taxon>Oiketicinae</taxon>
        <taxon>Eumeta</taxon>
    </lineage>
</organism>
<protein>
    <submittedName>
        <fullName evidence="2">Uncharacterized protein</fullName>
    </submittedName>
</protein>
<reference evidence="2 3" key="1">
    <citation type="journal article" date="2019" name="Commun. Biol.">
        <title>The bagworm genome reveals a unique fibroin gene that provides high tensile strength.</title>
        <authorList>
            <person name="Kono N."/>
            <person name="Nakamura H."/>
            <person name="Ohtoshi R."/>
            <person name="Tomita M."/>
            <person name="Numata K."/>
            <person name="Arakawa K."/>
        </authorList>
    </citation>
    <scope>NUCLEOTIDE SEQUENCE [LARGE SCALE GENOMIC DNA]</scope>
</reference>
<keyword evidence="3" id="KW-1185">Reference proteome</keyword>
<dbReference type="AlphaFoldDB" id="A0A4C1TZQ7"/>
<dbReference type="Proteomes" id="UP000299102">
    <property type="component" value="Unassembled WGS sequence"/>
</dbReference>
<name>A0A4C1TZQ7_EUMVA</name>